<comment type="caution">
    <text evidence="2">The sequence shown here is derived from an EMBL/GenBank/DDBJ whole genome shotgun (WGS) entry which is preliminary data.</text>
</comment>
<dbReference type="EMBL" id="CAJNOU010004603">
    <property type="protein sequence ID" value="CAF1447758.1"/>
    <property type="molecule type" value="Genomic_DNA"/>
</dbReference>
<dbReference type="InterPro" id="IPR027417">
    <property type="entry name" value="P-loop_NTPase"/>
</dbReference>
<gene>
    <name evidence="2" type="ORF">SEV965_LOCUS33539</name>
</gene>
<evidence type="ECO:0000259" key="1">
    <source>
        <dbReference type="PROSITE" id="PS51194"/>
    </source>
</evidence>
<proteinExistence type="predicted"/>
<dbReference type="Gene3D" id="3.40.50.300">
    <property type="entry name" value="P-loop containing nucleotide triphosphate hydrolases"/>
    <property type="match status" value="1"/>
</dbReference>
<name>A0A815PD83_9BILA</name>
<accession>A0A815PD83</accession>
<dbReference type="AlphaFoldDB" id="A0A815PD83"/>
<protein>
    <recommendedName>
        <fullName evidence="1">Helicase C-terminal domain-containing protein</fullName>
    </recommendedName>
</protein>
<feature type="domain" description="Helicase C-terminal" evidence="1">
    <location>
        <begin position="1"/>
        <end position="126"/>
    </location>
</feature>
<evidence type="ECO:0000313" key="3">
    <source>
        <dbReference type="Proteomes" id="UP000663889"/>
    </source>
</evidence>
<dbReference type="SMART" id="SM00490">
    <property type="entry name" value="HELICc"/>
    <property type="match status" value="1"/>
</dbReference>
<dbReference type="Proteomes" id="UP000663889">
    <property type="component" value="Unassembled WGS sequence"/>
</dbReference>
<reference evidence="2" key="1">
    <citation type="submission" date="2021-02" db="EMBL/GenBank/DDBJ databases">
        <authorList>
            <person name="Nowell W R."/>
        </authorList>
    </citation>
    <scope>NUCLEOTIDE SEQUENCE</scope>
</reference>
<dbReference type="SUPFAM" id="SSF52540">
    <property type="entry name" value="P-loop containing nucleoside triphosphate hydrolases"/>
    <property type="match status" value="1"/>
</dbReference>
<dbReference type="PROSITE" id="PS51194">
    <property type="entry name" value="HELICASE_CTER"/>
    <property type="match status" value="1"/>
</dbReference>
<evidence type="ECO:0000313" key="2">
    <source>
        <dbReference type="EMBL" id="CAF1447758.1"/>
    </source>
</evidence>
<organism evidence="2 3">
    <name type="scientific">Rotaria sordida</name>
    <dbReference type="NCBI Taxonomy" id="392033"/>
    <lineage>
        <taxon>Eukaryota</taxon>
        <taxon>Metazoa</taxon>
        <taxon>Spiralia</taxon>
        <taxon>Gnathifera</taxon>
        <taxon>Rotifera</taxon>
        <taxon>Eurotatoria</taxon>
        <taxon>Bdelloidea</taxon>
        <taxon>Philodinida</taxon>
        <taxon>Philodinidae</taxon>
        <taxon>Rotaria</taxon>
    </lineage>
</organism>
<dbReference type="Pfam" id="PF00271">
    <property type="entry name" value="Helicase_C"/>
    <property type="match status" value="1"/>
</dbReference>
<sequence>MKRFTRILTTKFNNQERISLIEEFRSNSFRIFLISAQTSATTHGIDLDNVNIVINYNLPRSLGINSDLDYVTYHQRLDRCGRYDKHGYLFNLIQTLDDWNIQLGQQNYFSFVIKQTDINGIRALVL</sequence>
<dbReference type="InterPro" id="IPR001650">
    <property type="entry name" value="Helicase_C-like"/>
</dbReference>